<dbReference type="Proteomes" id="UP000757435">
    <property type="component" value="Unassembled WGS sequence"/>
</dbReference>
<reference evidence="1" key="2">
    <citation type="journal article" date="2022" name="Microbiol. Resour. Announc.">
        <title>Metagenome Sequencing to Explore Phylogenomics of Terrestrial Cyanobacteria.</title>
        <authorList>
            <person name="Ward R.D."/>
            <person name="Stajich J.E."/>
            <person name="Johansen J.R."/>
            <person name="Huntemann M."/>
            <person name="Clum A."/>
            <person name="Foster B."/>
            <person name="Foster B."/>
            <person name="Roux S."/>
            <person name="Palaniappan K."/>
            <person name="Varghese N."/>
            <person name="Mukherjee S."/>
            <person name="Reddy T.B.K."/>
            <person name="Daum C."/>
            <person name="Copeland A."/>
            <person name="Chen I.A."/>
            <person name="Ivanova N.N."/>
            <person name="Kyrpides N.C."/>
            <person name="Shapiro N."/>
            <person name="Eloe-Fadrosh E.A."/>
            <person name="Pietrasiak N."/>
        </authorList>
    </citation>
    <scope>NUCLEOTIDE SEQUENCE</scope>
    <source>
        <strain evidence="1">UHER 2000/2452</strain>
    </source>
</reference>
<dbReference type="EMBL" id="JAHHHD010000069">
    <property type="protein sequence ID" value="MBW4662336.1"/>
    <property type="molecule type" value="Genomic_DNA"/>
</dbReference>
<evidence type="ECO:0000313" key="1">
    <source>
        <dbReference type="EMBL" id="MBW4662336.1"/>
    </source>
</evidence>
<accession>A0A951QH65</accession>
<proteinExistence type="predicted"/>
<sequence length="92" mass="9898">MSESEMPESSCPWCGHEMTHAADPFGMTAPKPGNIAICAECAGFLEIGADLSVNKLDPSTEVYLMKHQAKAYANLLQLQSVILERVGGDRTS</sequence>
<dbReference type="AlphaFoldDB" id="A0A951QH65"/>
<comment type="caution">
    <text evidence="1">The sequence shown here is derived from an EMBL/GenBank/DDBJ whole genome shotgun (WGS) entry which is preliminary data.</text>
</comment>
<evidence type="ECO:0000313" key="2">
    <source>
        <dbReference type="Proteomes" id="UP000757435"/>
    </source>
</evidence>
<name>A0A951QH65_9CYAN</name>
<organism evidence="1 2">
    <name type="scientific">Drouetiella hepatica Uher 2000/2452</name>
    <dbReference type="NCBI Taxonomy" id="904376"/>
    <lineage>
        <taxon>Bacteria</taxon>
        <taxon>Bacillati</taxon>
        <taxon>Cyanobacteriota</taxon>
        <taxon>Cyanophyceae</taxon>
        <taxon>Oculatellales</taxon>
        <taxon>Oculatellaceae</taxon>
        <taxon>Drouetiella</taxon>
    </lineage>
</organism>
<protein>
    <submittedName>
        <fullName evidence="1">Uncharacterized protein</fullName>
    </submittedName>
</protein>
<gene>
    <name evidence="1" type="ORF">KME15_27095</name>
</gene>
<reference evidence="1" key="1">
    <citation type="submission" date="2021-05" db="EMBL/GenBank/DDBJ databases">
        <authorList>
            <person name="Pietrasiak N."/>
            <person name="Ward R."/>
            <person name="Stajich J.E."/>
            <person name="Kurbessoian T."/>
        </authorList>
    </citation>
    <scope>NUCLEOTIDE SEQUENCE</scope>
    <source>
        <strain evidence="1">UHER 2000/2452</strain>
    </source>
</reference>